<evidence type="ECO:0000256" key="1">
    <source>
        <dbReference type="SAM" id="Phobius"/>
    </source>
</evidence>
<feature type="transmembrane region" description="Helical" evidence="1">
    <location>
        <begin position="40"/>
        <end position="58"/>
    </location>
</feature>
<evidence type="ECO:0000313" key="2">
    <source>
        <dbReference type="EMBL" id="KON29744.1"/>
    </source>
</evidence>
<dbReference type="AlphaFoldDB" id="A0A0M0BMT9"/>
<protein>
    <submittedName>
        <fullName evidence="2">Uncharacterized protein</fullName>
    </submittedName>
</protein>
<name>A0A0M0BMT9_9ARCH</name>
<organism evidence="2 3">
    <name type="scientific">miscellaneous Crenarchaeota group-1 archaeon SG8-32-1</name>
    <dbReference type="NCBI Taxonomy" id="1685124"/>
    <lineage>
        <taxon>Archaea</taxon>
        <taxon>Candidatus Bathyarchaeota</taxon>
        <taxon>MCG-1</taxon>
    </lineage>
</organism>
<dbReference type="EMBL" id="LFWU01000145">
    <property type="protein sequence ID" value="KON29744.1"/>
    <property type="molecule type" value="Genomic_DNA"/>
</dbReference>
<keyword evidence="1" id="KW-1133">Transmembrane helix</keyword>
<comment type="caution">
    <text evidence="2">The sequence shown here is derived from an EMBL/GenBank/DDBJ whole genome shotgun (WGS) entry which is preliminary data.</text>
</comment>
<keyword evidence="1" id="KW-0812">Transmembrane</keyword>
<feature type="transmembrane region" description="Helical" evidence="1">
    <location>
        <begin position="96"/>
        <end position="118"/>
    </location>
</feature>
<proteinExistence type="predicted"/>
<evidence type="ECO:0000313" key="3">
    <source>
        <dbReference type="Proteomes" id="UP000037237"/>
    </source>
</evidence>
<accession>A0A0M0BMT9</accession>
<reference evidence="2 3" key="1">
    <citation type="submission" date="2015-06" db="EMBL/GenBank/DDBJ databases">
        <title>New insights into the roles of widespread benthic archaea in carbon and nitrogen cycling.</title>
        <authorList>
            <person name="Lazar C.S."/>
            <person name="Baker B.J."/>
            <person name="Seitz K.W."/>
            <person name="Hyde A.S."/>
            <person name="Dick G.J."/>
            <person name="Hinrichs K.-U."/>
            <person name="Teske A.P."/>
        </authorList>
    </citation>
    <scope>NUCLEOTIDE SEQUENCE [LARGE SCALE GENOMIC DNA]</scope>
    <source>
        <strain evidence="2">SG8-32-1</strain>
    </source>
</reference>
<gene>
    <name evidence="2" type="ORF">AC477_05565</name>
</gene>
<sequence>MTSETNFKIRNITDLLFPIFYIVVGIALAGYFVIENIAAPPHILVVGILSLITAYSLFKKEKWTLPLVIGFFFTGITFGIITLANSVTLQTFGGSVLFHITLIVYMVMLLIASVYILIKKEKFS</sequence>
<keyword evidence="1" id="KW-0472">Membrane</keyword>
<feature type="transmembrane region" description="Helical" evidence="1">
    <location>
        <begin position="12"/>
        <end position="34"/>
    </location>
</feature>
<feature type="transmembrane region" description="Helical" evidence="1">
    <location>
        <begin position="65"/>
        <end position="84"/>
    </location>
</feature>
<dbReference type="Proteomes" id="UP000037237">
    <property type="component" value="Unassembled WGS sequence"/>
</dbReference>